<dbReference type="RefSeq" id="WP_015185749.1">
    <property type="nucleotide sequence ID" value="NC_019738.1"/>
</dbReference>
<dbReference type="STRING" id="1173027.Mic7113_6020"/>
<evidence type="ECO:0000256" key="1">
    <source>
        <dbReference type="SAM" id="Phobius"/>
    </source>
</evidence>
<dbReference type="KEGG" id="mic:Mic7113_6020"/>
<dbReference type="InterPro" id="IPR027417">
    <property type="entry name" value="P-loop_NTPase"/>
</dbReference>
<feature type="transmembrane region" description="Helical" evidence="1">
    <location>
        <begin position="513"/>
        <end position="533"/>
    </location>
</feature>
<keyword evidence="1" id="KW-0472">Membrane</keyword>
<dbReference type="HOGENOM" id="CLU_016607_2_0_3"/>
<keyword evidence="1" id="KW-1133">Transmembrane helix</keyword>
<dbReference type="eggNOG" id="COG1672">
    <property type="taxonomic scope" value="Bacteria"/>
</dbReference>
<evidence type="ECO:0000313" key="2">
    <source>
        <dbReference type="EMBL" id="AFZ21620.1"/>
    </source>
</evidence>
<dbReference type="EMBL" id="CP003630">
    <property type="protein sequence ID" value="AFZ21620.1"/>
    <property type="molecule type" value="Genomic_DNA"/>
</dbReference>
<dbReference type="AlphaFoldDB" id="K9WMK5"/>
<dbReference type="OrthoDB" id="434800at2"/>
<feature type="transmembrane region" description="Helical" evidence="1">
    <location>
        <begin position="539"/>
        <end position="556"/>
    </location>
</feature>
<reference evidence="2 3" key="1">
    <citation type="submission" date="2012-06" db="EMBL/GenBank/DDBJ databases">
        <title>Finished chromosome of genome of Microcoleus sp. PCC 7113.</title>
        <authorList>
            <consortium name="US DOE Joint Genome Institute"/>
            <person name="Gugger M."/>
            <person name="Coursin T."/>
            <person name="Rippka R."/>
            <person name="Tandeau De Marsac N."/>
            <person name="Huntemann M."/>
            <person name="Wei C.-L."/>
            <person name="Han J."/>
            <person name="Detter J.C."/>
            <person name="Han C."/>
            <person name="Tapia R."/>
            <person name="Chen A."/>
            <person name="Kyrpides N."/>
            <person name="Mavromatis K."/>
            <person name="Markowitz V."/>
            <person name="Szeto E."/>
            <person name="Ivanova N."/>
            <person name="Pagani I."/>
            <person name="Pati A."/>
            <person name="Goodwin L."/>
            <person name="Nordberg H.P."/>
            <person name="Cantor M.N."/>
            <person name="Hua S.X."/>
            <person name="Woyke T."/>
            <person name="Kerfeld C.A."/>
        </authorList>
    </citation>
    <scope>NUCLEOTIDE SEQUENCE [LARGE SCALE GENOMIC DNA]</scope>
    <source>
        <strain evidence="2 3">PCC 7113</strain>
    </source>
</reference>
<accession>K9WMK5</accession>
<protein>
    <recommendedName>
        <fullName evidence="4">WD-40 repeat-containing protein</fullName>
    </recommendedName>
</protein>
<keyword evidence="1" id="KW-0812">Transmembrane</keyword>
<name>K9WMK5_9CYAN</name>
<evidence type="ECO:0000313" key="3">
    <source>
        <dbReference type="Proteomes" id="UP000010471"/>
    </source>
</evidence>
<keyword evidence="3" id="KW-1185">Reference proteome</keyword>
<dbReference type="SUPFAM" id="SSF52540">
    <property type="entry name" value="P-loop containing nucleoside triphosphate hydrolases"/>
    <property type="match status" value="1"/>
</dbReference>
<dbReference type="Gene3D" id="3.40.50.300">
    <property type="entry name" value="P-loop containing nucleotide triphosphate hydrolases"/>
    <property type="match status" value="1"/>
</dbReference>
<sequence>MVTTQNPASKYYHVGGSLPPNAPSYVKRKADDDLYNRLKVGEYCYVLNSRQMGKSSLRVQIMQRLKNEGFVCASIDITGIGSDVTPEQWYGGLISKLWMGLNLLGKVNLPNWLVDQQLLSPVQRLNEFIKDVILEKVDKNIVIFFDEIDSILKLNFSSDDFFALIRFCYNQRAENPEYRRLTFVLLGVATPSDLIQNKEYTPFNIGRSIQLNGFEAPEALPLAKGLEGKVSNPQAVLEKVLGWTGGQPFLTQKLCDLILKFAEPIPTNNEAKWVDQLVRSRVIKDWESQDDPKHLTTIRDRLLSKQQRIGRLLGLYNKILDSEGNKAGKVIFDDSLEQWQLRLSGLVVKENDELRIQNRIYKNVFGRRWVNNALGEWEPYAKNITNWLASDCQNESFLLREKVLEDAVAWAEDKSLSDQGYKFLIASLRFARREIQTKLVSVEERLKIQNQEHEIVLSTQIKKNQNFLDIFAAERQKHTNLQDELAKKSLTLLETTMNIDKQRNVNQNLIKKINALVYANSLLFLGVIVLSFVQNAFPPFIVILLYSFVVFLSWNYDRVLQYFEGKNKR</sequence>
<dbReference type="PATRIC" id="fig|1173027.3.peg.6668"/>
<gene>
    <name evidence="2" type="ORF">Mic7113_6020</name>
</gene>
<dbReference type="Proteomes" id="UP000010471">
    <property type="component" value="Chromosome"/>
</dbReference>
<organism evidence="2 3">
    <name type="scientific">Allocoleopsis franciscana PCC 7113</name>
    <dbReference type="NCBI Taxonomy" id="1173027"/>
    <lineage>
        <taxon>Bacteria</taxon>
        <taxon>Bacillati</taxon>
        <taxon>Cyanobacteriota</taxon>
        <taxon>Cyanophyceae</taxon>
        <taxon>Coleofasciculales</taxon>
        <taxon>Coleofasciculaceae</taxon>
        <taxon>Allocoleopsis</taxon>
        <taxon>Allocoleopsis franciscana</taxon>
    </lineage>
</organism>
<proteinExistence type="predicted"/>
<dbReference type="Pfam" id="PF14516">
    <property type="entry name" value="AAA_35"/>
    <property type="match status" value="1"/>
</dbReference>
<evidence type="ECO:0008006" key="4">
    <source>
        <dbReference type="Google" id="ProtNLM"/>
    </source>
</evidence>